<evidence type="ECO:0000256" key="1">
    <source>
        <dbReference type="SAM" id="Phobius"/>
    </source>
</evidence>
<dbReference type="EMBL" id="JAPDDP010000048">
    <property type="protein sequence ID" value="MDA0183210.1"/>
    <property type="molecule type" value="Genomic_DNA"/>
</dbReference>
<keyword evidence="3" id="KW-1185">Reference proteome</keyword>
<feature type="transmembrane region" description="Helical" evidence="1">
    <location>
        <begin position="73"/>
        <end position="92"/>
    </location>
</feature>
<dbReference type="RefSeq" id="WP_270027606.1">
    <property type="nucleotide sequence ID" value="NZ_JAPDDP010000048.1"/>
</dbReference>
<reference evidence="2" key="1">
    <citation type="submission" date="2022-10" db="EMBL/GenBank/DDBJ databases">
        <title>The WGS of Solirubrobacter phytolaccae KCTC 29190.</title>
        <authorList>
            <person name="Jiang Z."/>
        </authorList>
    </citation>
    <scope>NUCLEOTIDE SEQUENCE</scope>
    <source>
        <strain evidence="2">KCTC 29190</strain>
    </source>
</reference>
<dbReference type="AlphaFoldDB" id="A0A9X3NE05"/>
<evidence type="ECO:0000313" key="2">
    <source>
        <dbReference type="EMBL" id="MDA0183210.1"/>
    </source>
</evidence>
<dbReference type="Proteomes" id="UP001147653">
    <property type="component" value="Unassembled WGS sequence"/>
</dbReference>
<keyword evidence="1" id="KW-1133">Transmembrane helix</keyword>
<feature type="transmembrane region" description="Helical" evidence="1">
    <location>
        <begin position="175"/>
        <end position="200"/>
    </location>
</feature>
<gene>
    <name evidence="2" type="ORF">OJ997_23065</name>
</gene>
<organism evidence="2 3">
    <name type="scientific">Solirubrobacter phytolaccae</name>
    <dbReference type="NCBI Taxonomy" id="1404360"/>
    <lineage>
        <taxon>Bacteria</taxon>
        <taxon>Bacillati</taxon>
        <taxon>Actinomycetota</taxon>
        <taxon>Thermoleophilia</taxon>
        <taxon>Solirubrobacterales</taxon>
        <taxon>Solirubrobacteraceae</taxon>
        <taxon>Solirubrobacter</taxon>
    </lineage>
</organism>
<keyword evidence="1" id="KW-0472">Membrane</keyword>
<proteinExistence type="predicted"/>
<sequence>MTLLIAVVTETLLRRALAALPPTLRARYEEEWRADLAALTGRRLAVLSWALGLRRASRQLSRQAGAPRRLSRAALPSLAFDTLTLGGAYYAAFTLRFGGNVPVAYWSLFERTLPAVIVAGVVSLAIVGAYTAGRGGLLSVGKGVGLATLLVVAYVTVVQPILITSQQGLVPLNVPAGVCLLFAAGAFSLMACTRAGVAVVRVARS</sequence>
<feature type="transmembrane region" description="Helical" evidence="1">
    <location>
        <begin position="144"/>
        <end position="163"/>
    </location>
</feature>
<protein>
    <submittedName>
        <fullName evidence="2">Uncharacterized protein</fullName>
    </submittedName>
</protein>
<accession>A0A9X3NE05</accession>
<name>A0A9X3NE05_9ACTN</name>
<feature type="transmembrane region" description="Helical" evidence="1">
    <location>
        <begin position="112"/>
        <end position="132"/>
    </location>
</feature>
<keyword evidence="1" id="KW-0812">Transmembrane</keyword>
<evidence type="ECO:0000313" key="3">
    <source>
        <dbReference type="Proteomes" id="UP001147653"/>
    </source>
</evidence>
<comment type="caution">
    <text evidence="2">The sequence shown here is derived from an EMBL/GenBank/DDBJ whole genome shotgun (WGS) entry which is preliminary data.</text>
</comment>